<dbReference type="InterPro" id="IPR051215">
    <property type="entry name" value="GRE"/>
</dbReference>
<evidence type="ECO:0000256" key="3">
    <source>
        <dbReference type="PROSITE-ProRule" id="PRU00493"/>
    </source>
</evidence>
<dbReference type="InterPro" id="IPR001150">
    <property type="entry name" value="Gly_radical"/>
</dbReference>
<dbReference type="Pfam" id="PF01228">
    <property type="entry name" value="Gly_radical"/>
    <property type="match status" value="1"/>
</dbReference>
<dbReference type="PANTHER" id="PTHR43641">
    <property type="entry name" value="FORMATE ACETYLTRANSFERASE 3-RELATED"/>
    <property type="match status" value="1"/>
</dbReference>
<keyword evidence="4" id="KW-0175">Coiled coil</keyword>
<keyword evidence="8" id="KW-1185">Reference proteome</keyword>
<name>A0ABW4J5I0_9LACO</name>
<feature type="domain" description="PFL" evidence="6">
    <location>
        <begin position="7"/>
        <end position="664"/>
    </location>
</feature>
<evidence type="ECO:0000313" key="7">
    <source>
        <dbReference type="EMBL" id="MFD1670896.1"/>
    </source>
</evidence>
<evidence type="ECO:0000259" key="5">
    <source>
        <dbReference type="PROSITE" id="PS51149"/>
    </source>
</evidence>
<evidence type="ECO:0000256" key="2">
    <source>
        <dbReference type="ARBA" id="ARBA00023239"/>
    </source>
</evidence>
<feature type="modified residue" description="Glycine radical" evidence="3">
    <location>
        <position position="767"/>
    </location>
</feature>
<evidence type="ECO:0000313" key="8">
    <source>
        <dbReference type="Proteomes" id="UP001597267"/>
    </source>
</evidence>
<evidence type="ECO:0000256" key="4">
    <source>
        <dbReference type="SAM" id="Coils"/>
    </source>
</evidence>
<dbReference type="PROSITE" id="PS51554">
    <property type="entry name" value="PFL"/>
    <property type="match status" value="1"/>
</dbReference>
<gene>
    <name evidence="7" type="ORF">ACFQ5M_02160</name>
</gene>
<evidence type="ECO:0000259" key="6">
    <source>
        <dbReference type="PROSITE" id="PS51554"/>
    </source>
</evidence>
<comment type="caution">
    <text evidence="7">The sequence shown here is derived from an EMBL/GenBank/DDBJ whole genome shotgun (WGS) entry which is preliminary data.</text>
</comment>
<dbReference type="InterPro" id="IPR004184">
    <property type="entry name" value="PFL_dom"/>
</dbReference>
<keyword evidence="1 3" id="KW-0556">Organic radical</keyword>
<sequence length="793" mass="88764">MPKEYMNRIQALRDNYMSHRVEMDILDAYYVTEGFKATEGQPWQIQKATAMKNVYEKKPIFIQDNELLVGGVAFKPRAGILNPDSACSVIEKELDTIGTRKYDPFYLSEENKKLFMEEVAPYWRGKCVLDRWNAMMPDDVRTMRDGGMLYVDKKFVRGYGENTPGWRTLLKKGIGGIKKEAAQKLAQLDDADGEDALKKIIFYKSLIITAEGIIALANRQADLAEQLAEEETDENRKAELLKIAEVNRHVPENPPRNYYEALQSMLTYEFCIFMEQNASSYNLGRMDQYLIDFYNKDIQDGLMTKEEAQELLDCFWIKIAEMGLFQDGESAAFSAGYNMTVQVTAGGIDQNGRDAVNDLSYMTIQATMDTALKEPNMTVRYNMAKNPDAFLRKAAECIRMGRTMPAVYHDDAGIKMLLNKGVPLSQAWDWTPCGCVETNLEGRLKSYTDIGEVSMGGVIDMVMTNGRSRKTGELVSIQTGDPRTFATFEDFMTAVKKQIDYFVHTMATMNAYLDYLSEHYRPVAALSLTYPNCMASGKDYANGGATFNVGNGINIIGQADIINSVAAVKSLIFDDKKLTMAALCDALDHNFEGYDEVQDLCMSVPKYGNDEAYVDTFASKIYTYLVDQIEKYDSPFGHLTAGMLPVSGNVPIGQSVGALPSGRKAWLPLADGIGATGGTDVKGATALLKSVSNLPHSRFTQGTQMNLKLDPKMLKGDQGLNNMMVMLKTQCTLDIYHTQYNIIDRSVLEDAQVHPKDHRDLLVRVAGYTAFFVELGKDIQDDIIQRTEIAQFS</sequence>
<feature type="domain" description="Glycine radical" evidence="5">
    <location>
        <begin position="671"/>
        <end position="792"/>
    </location>
</feature>
<dbReference type="PANTHER" id="PTHR43641:SF2">
    <property type="entry name" value="DEHYDRATASE YBIW-RELATED"/>
    <property type="match status" value="1"/>
</dbReference>
<dbReference type="RefSeq" id="WP_125713980.1">
    <property type="nucleotide sequence ID" value="NZ_JBHTOP010000003.1"/>
</dbReference>
<organism evidence="7 8">
    <name type="scientific">Agrilactobacillus yilanensis</name>
    <dbReference type="NCBI Taxonomy" id="2485997"/>
    <lineage>
        <taxon>Bacteria</taxon>
        <taxon>Bacillati</taxon>
        <taxon>Bacillota</taxon>
        <taxon>Bacilli</taxon>
        <taxon>Lactobacillales</taxon>
        <taxon>Lactobacillaceae</taxon>
        <taxon>Agrilactobacillus</taxon>
    </lineage>
</organism>
<dbReference type="EMBL" id="JBHTOP010000003">
    <property type="protein sequence ID" value="MFD1670896.1"/>
    <property type="molecule type" value="Genomic_DNA"/>
</dbReference>
<accession>A0ABW4J5I0</accession>
<feature type="coiled-coil region" evidence="4">
    <location>
        <begin position="214"/>
        <end position="241"/>
    </location>
</feature>
<reference evidence="8" key="1">
    <citation type="journal article" date="2019" name="Int. J. Syst. Evol. Microbiol.">
        <title>The Global Catalogue of Microorganisms (GCM) 10K type strain sequencing project: providing services to taxonomists for standard genome sequencing and annotation.</title>
        <authorList>
            <consortium name="The Broad Institute Genomics Platform"/>
            <consortium name="The Broad Institute Genome Sequencing Center for Infectious Disease"/>
            <person name="Wu L."/>
            <person name="Ma J."/>
        </authorList>
    </citation>
    <scope>NUCLEOTIDE SEQUENCE [LARGE SCALE GENOMIC DNA]</scope>
    <source>
        <strain evidence="8">CCM 8896</strain>
    </source>
</reference>
<protein>
    <submittedName>
        <fullName evidence="7">Glycyl radical protein</fullName>
    </submittedName>
</protein>
<dbReference type="Pfam" id="PF02901">
    <property type="entry name" value="PFL-like"/>
    <property type="match status" value="1"/>
</dbReference>
<evidence type="ECO:0000256" key="1">
    <source>
        <dbReference type="ARBA" id="ARBA00022818"/>
    </source>
</evidence>
<dbReference type="Proteomes" id="UP001597267">
    <property type="component" value="Unassembled WGS sequence"/>
</dbReference>
<dbReference type="PROSITE" id="PS51149">
    <property type="entry name" value="GLY_RADICAL_2"/>
    <property type="match status" value="1"/>
</dbReference>
<dbReference type="Gene3D" id="3.20.70.20">
    <property type="match status" value="1"/>
</dbReference>
<keyword evidence="2" id="KW-0456">Lyase</keyword>
<dbReference type="SUPFAM" id="SSF51998">
    <property type="entry name" value="PFL-like glycyl radical enzymes"/>
    <property type="match status" value="1"/>
</dbReference>
<proteinExistence type="predicted"/>